<proteinExistence type="predicted"/>
<dbReference type="WBParaSite" id="RSKR_0000054900.1">
    <property type="protein sequence ID" value="RSKR_0000054900.1"/>
    <property type="gene ID" value="RSKR_0000054900"/>
</dbReference>
<protein>
    <submittedName>
        <fullName evidence="2">DNA helicase</fullName>
    </submittedName>
</protein>
<accession>A0AC35TH50</accession>
<sequence length="1539" mass="176243">MTSENEDNSSDVTSKEGSPFKASTSEESQSSSSEEVLPTRTSTRTTTTRTNTRVEDNFVRRSTRSRAEVPRYVVDESPKKTKRKARGKLEDSDDESGSSSTSSDYGGRSRQVAKKAKPVEKSTRSKWGAESKSKVNYKDASSESDVHESDVLEWEYGEEVEEKTRDTTGVKFEVVERILNHRYGTVGATGSKTTCYHVEDKGDPNMENDSSKKEIQFLVKWAGRAHIHNTYESEHSLKAANVKGLKKIDNYLRKQKEVDEWLARADKEYIEYYDCEQEMHRELVAQYKEIERVISHQVSREKEEQGLEGIEYFIKWNGQAYVDSTWEDEALVKRYAPKAIAEYNFRINSTKAPHKSSNVMRRRPKFVKSEEQELRDYQLEGLNWMLHAWCSGYSNILADEMGLGKTIQSISFLASLYNLHNLYGPFLVVVPLSTLTAWQREFVNWGSGMNVVTYMGDTSSREIIKQYELFIPGTKKLKCNAILTTYEILLKDKTFLGTIEWACLAVDEAHRLKNTESLLYACLTNFSTNHRLLITGTPLQNSLKELWALLHFISPEIFYSWPQFESDHQEKDHLGISALHKKLEPFLLRRIKKDVEKSLLAKVEQILRVDMTKHQKQYYKWILTKNYKELSKGVKGSINGFVNLMMELKKCCNHSTLIRENDYIEIDPKLKLQQLLKDSGKLILLDKLLCRLKDTGHRVLIFSQMVMMLDILQEYLMLRQFQSQRLDGSMRSELRKQALDHFNAPGSTDFCFLLSTRAGGLGINLTTADTVIIFDSDWNPQVDRQAIARAHRIGQKKQVNIYRLVTKGSVEEDIVERAKQKLVLDHLVIQRMDTSGKTVLSKNAVSSNKSIPFDKNELNAILKFGAAELFKEADEEGEEPEVDIDTILQSAETRECEAPVQDSDFLSAFKYANFVIDEEKDLAMVNDKQTDWADIIPEAERANLENDDKEDENVVLGVRQRVKIHDVDLFRSEGRRKNNKDKSESDSEDDRKRKNSKKDKLLLGFTTPELKKFFKSFRKFGFPLERIEQIAEDAELEDHSQSEVLLLANEILKLCEEATSNYPETVDDKSEKKHDKGPMLKIGSIEIPVKHLLKPQSDLEPLHIAIKAHINKTGSINGFKMPNRPKSQLNWDIIWGEADDNALLRGVYKNGFGNWEAIKMDPDLGLTDKIFLKEREKKPQPKHLQTRIDVLLRHLAKGLNKKVVGKKLVKKDDNNLHSHHVKGESSKKKPIDKNPEKGHSFINSLQIDTIKYSQDLDDKKGKTFKKCIDLYKPVSKYIRKLVNCEDLDTDDSRRYLLKLGDFIRDEMADLEKEKRSRDLIAKWFICTQPNPMEIFCSVPGRLSLLSSAAKYKVTVGEIQRRLSPPECLNASVLGGILRRAKSKDGGKSLRDQLKRVGLSLPAGRRKASNVNSLTALVEFEALHLAKDFNLICENDFPARQMAEYMINQNVANDSLAIQRRKNMIMATKTLLSEFKELLNNDRSPLCTSRPPPILDPSIQKHLTHFSMVTHGFGSPAVLASLSVIMNWLNESMKILEMKP</sequence>
<evidence type="ECO:0000313" key="2">
    <source>
        <dbReference type="WBParaSite" id="RSKR_0000054900.1"/>
    </source>
</evidence>
<evidence type="ECO:0000313" key="1">
    <source>
        <dbReference type="Proteomes" id="UP000095286"/>
    </source>
</evidence>
<reference evidence="2" key="1">
    <citation type="submission" date="2016-11" db="UniProtKB">
        <authorList>
            <consortium name="WormBaseParasite"/>
        </authorList>
    </citation>
    <scope>IDENTIFICATION</scope>
    <source>
        <strain evidence="2">KR3021</strain>
    </source>
</reference>
<name>A0AC35TH50_9BILA</name>
<organism evidence="1 2">
    <name type="scientific">Rhabditophanes sp. KR3021</name>
    <dbReference type="NCBI Taxonomy" id="114890"/>
    <lineage>
        <taxon>Eukaryota</taxon>
        <taxon>Metazoa</taxon>
        <taxon>Ecdysozoa</taxon>
        <taxon>Nematoda</taxon>
        <taxon>Chromadorea</taxon>
        <taxon>Rhabditida</taxon>
        <taxon>Tylenchina</taxon>
        <taxon>Panagrolaimomorpha</taxon>
        <taxon>Strongyloidoidea</taxon>
        <taxon>Alloionematidae</taxon>
        <taxon>Rhabditophanes</taxon>
    </lineage>
</organism>
<dbReference type="Proteomes" id="UP000095286">
    <property type="component" value="Unplaced"/>
</dbReference>